<dbReference type="Gene3D" id="6.10.140.340">
    <property type="match status" value="1"/>
</dbReference>
<dbReference type="Pfam" id="PF07303">
    <property type="entry name" value="Occludin_ELL"/>
    <property type="match status" value="1"/>
</dbReference>
<comment type="similarity">
    <text evidence="2 6">Belongs to the ELL/occludin family.</text>
</comment>
<evidence type="ECO:0000313" key="9">
    <source>
        <dbReference type="EMBL" id="CAK8692819.1"/>
    </source>
</evidence>
<feature type="compositionally biased region" description="Polar residues" evidence="7">
    <location>
        <begin position="175"/>
        <end position="199"/>
    </location>
</feature>
<feature type="domain" description="OCEL" evidence="8">
    <location>
        <begin position="476"/>
        <end position="585"/>
    </location>
</feature>
<dbReference type="InterPro" id="IPR010844">
    <property type="entry name" value="Occludin_ELL"/>
</dbReference>
<feature type="region of interest" description="Disordered" evidence="7">
    <location>
        <begin position="337"/>
        <end position="476"/>
    </location>
</feature>
<feature type="compositionally biased region" description="Polar residues" evidence="7">
    <location>
        <begin position="435"/>
        <end position="452"/>
    </location>
</feature>
<dbReference type="PANTHER" id="PTHR23288">
    <property type="entry name" value="OCCLUDIN AND RNA POLYMERASE II ELONGATION FACTOR ELL"/>
    <property type="match status" value="1"/>
</dbReference>
<evidence type="ECO:0000256" key="1">
    <source>
        <dbReference type="ARBA" id="ARBA00004123"/>
    </source>
</evidence>
<organism evidence="9 10">
    <name type="scientific">Clavelina lepadiformis</name>
    <name type="common">Light-bulb sea squirt</name>
    <name type="synonym">Ascidia lepadiformis</name>
    <dbReference type="NCBI Taxonomy" id="159417"/>
    <lineage>
        <taxon>Eukaryota</taxon>
        <taxon>Metazoa</taxon>
        <taxon>Chordata</taxon>
        <taxon>Tunicata</taxon>
        <taxon>Ascidiacea</taxon>
        <taxon>Aplousobranchia</taxon>
        <taxon>Clavelinidae</taxon>
        <taxon>Clavelina</taxon>
    </lineage>
</organism>
<dbReference type="Pfam" id="PF10390">
    <property type="entry name" value="ELL"/>
    <property type="match status" value="1"/>
</dbReference>
<feature type="compositionally biased region" description="Basic and acidic residues" evidence="7">
    <location>
        <begin position="415"/>
        <end position="429"/>
    </location>
</feature>
<feature type="region of interest" description="Disordered" evidence="7">
    <location>
        <begin position="163"/>
        <end position="302"/>
    </location>
</feature>
<evidence type="ECO:0000256" key="3">
    <source>
        <dbReference type="ARBA" id="ARBA00023015"/>
    </source>
</evidence>
<evidence type="ECO:0000259" key="8">
    <source>
        <dbReference type="PROSITE" id="PS51980"/>
    </source>
</evidence>
<evidence type="ECO:0000256" key="7">
    <source>
        <dbReference type="SAM" id="MobiDB-lite"/>
    </source>
</evidence>
<dbReference type="SUPFAM" id="SSF144292">
    <property type="entry name" value="occludin/ELL-like"/>
    <property type="match status" value="1"/>
</dbReference>
<keyword evidence="10" id="KW-1185">Reference proteome</keyword>
<dbReference type="InterPro" id="IPR019464">
    <property type="entry name" value="ELL_N"/>
</dbReference>
<name>A0ABP0GQE0_CLALP</name>
<keyword evidence="5" id="KW-0539">Nucleus</keyword>
<feature type="region of interest" description="Disordered" evidence="7">
    <location>
        <begin position="588"/>
        <end position="621"/>
    </location>
</feature>
<dbReference type="Proteomes" id="UP001642483">
    <property type="component" value="Unassembled WGS sequence"/>
</dbReference>
<dbReference type="PROSITE" id="PS51980">
    <property type="entry name" value="OCEL"/>
    <property type="match status" value="1"/>
</dbReference>
<feature type="compositionally biased region" description="Polar residues" evidence="7">
    <location>
        <begin position="388"/>
        <end position="400"/>
    </location>
</feature>
<dbReference type="PANTHER" id="PTHR23288:SF17">
    <property type="entry name" value="RNA POLYMERASE II ELONGATION FACTOR ELL"/>
    <property type="match status" value="1"/>
</dbReference>
<keyword evidence="4" id="KW-0804">Transcription</keyword>
<dbReference type="EMBL" id="CAWYQH010000130">
    <property type="protein sequence ID" value="CAK8692819.1"/>
    <property type="molecule type" value="Genomic_DNA"/>
</dbReference>
<keyword evidence="3" id="KW-0805">Transcription regulation</keyword>
<reference evidence="9 10" key="1">
    <citation type="submission" date="2024-02" db="EMBL/GenBank/DDBJ databases">
        <authorList>
            <person name="Daric V."/>
            <person name="Darras S."/>
        </authorList>
    </citation>
    <scope>NUCLEOTIDE SEQUENCE [LARGE SCALE GENOMIC DNA]</scope>
</reference>
<evidence type="ECO:0000313" key="10">
    <source>
        <dbReference type="Proteomes" id="UP001642483"/>
    </source>
</evidence>
<feature type="compositionally biased region" description="Low complexity" evidence="7">
    <location>
        <begin position="221"/>
        <end position="233"/>
    </location>
</feature>
<dbReference type="InterPro" id="IPR031176">
    <property type="entry name" value="ELL/occludin"/>
</dbReference>
<feature type="compositionally biased region" description="Basic and acidic residues" evidence="7">
    <location>
        <begin position="588"/>
        <end position="612"/>
    </location>
</feature>
<comment type="subcellular location">
    <subcellularLocation>
        <location evidence="1">Nucleus</location>
    </subcellularLocation>
</comment>
<accession>A0ABP0GQE0</accession>
<gene>
    <name evidence="9" type="ORF">CVLEPA_LOCUS26057</name>
</gene>
<comment type="caution">
    <text evidence="9">The sequence shown here is derived from an EMBL/GenBank/DDBJ whole genome shotgun (WGS) entry which is preliminary data.</text>
</comment>
<evidence type="ECO:0000256" key="6">
    <source>
        <dbReference type="PROSITE-ProRule" id="PRU01324"/>
    </source>
</evidence>
<proteinExistence type="inferred from homology"/>
<evidence type="ECO:0000256" key="5">
    <source>
        <dbReference type="ARBA" id="ARBA00023242"/>
    </source>
</evidence>
<sequence>MAIELYEGEYALQQNAPKKTVLQLKLTDSALNAIELFQNKAVDCRWKPAIQFEGNQGNIQIPTGDGVETQTFTFQLASLAHADSVNCVQQYHSRTAAGQIAIVGGIQQKITINANDDSYNVTRKKMTFVKEQEQKISTKVIKHPSGSKMGKKKQGLHRQILDQHAGRNGTPPPNRGSSNHSFTRSASPHTTSTMRSVSPISGVGDLAGVRNKTKPTMLTISSNNSSSQNSSSQKLLTKLGDSSSNRKRPIISPDSTPKDFPQQRLEENYTNPVKKKQRVSHLSKTSPNTPARPRSVSPLESSTTLLSVDNPISTSINSSSVVDLDDTNISGLGLAETSSKLSRRNSPKICSEPADAGSRKSSKLVKPNYSPSDIPISPGKASPHADSYNMSGHSSTVNSKRPSKVNRGISPLRPNRSEPKTRPDSRGNDRAPASKKQNMNEPIQDRANSSFASVADSFSRHDPGPDNLPEDDTEKKEFIKNYPAIDFAEQRDRYKSDFYAEYKEYLELHEIIAQESQRFDAFQEELSREERGTEEYKAIARRVVNEYHKLKGDDKYCRDRQRMQYLHRKLKHIKDVVLEFDCRQFEQKPNASRRDGEESRREKRERRGDRPYAHRRPLLTA</sequence>
<evidence type="ECO:0000256" key="4">
    <source>
        <dbReference type="ARBA" id="ARBA00023163"/>
    </source>
</evidence>
<evidence type="ECO:0000256" key="2">
    <source>
        <dbReference type="ARBA" id="ARBA00009171"/>
    </source>
</evidence>
<protein>
    <recommendedName>
        <fullName evidence="8">OCEL domain-containing protein</fullName>
    </recommendedName>
</protein>